<accession>A0ABQ9EC42</accession>
<comment type="caution">
    <text evidence="3">The sequence shown here is derived from an EMBL/GenBank/DDBJ whole genome shotgun (WGS) entry which is preliminary data.</text>
</comment>
<dbReference type="Gene3D" id="3.10.100.10">
    <property type="entry name" value="Mannose-Binding Protein A, subunit A"/>
    <property type="match status" value="1"/>
</dbReference>
<dbReference type="PANTHER" id="PTHR22803">
    <property type="entry name" value="MANNOSE, PHOSPHOLIPASE, LECTIN RECEPTOR RELATED"/>
    <property type="match status" value="1"/>
</dbReference>
<sequence length="149" mass="16893">MFILAAQCPSGWSQHESLCYFFSREKVSWVDAEGFCKAFSAKLAEPRTLSAANFITGRAQQLHREYWLGITDVIMEGEWVYASDQAPITVKYWGGQEPNNFDVSNCVATYLSVNSRWADDRCSTQLSFVCEMNAKILYGLFSETIVEKS</sequence>
<evidence type="ECO:0000313" key="4">
    <source>
        <dbReference type="Proteomes" id="UP001217089"/>
    </source>
</evidence>
<dbReference type="Proteomes" id="UP001217089">
    <property type="component" value="Unassembled WGS sequence"/>
</dbReference>
<dbReference type="InterPro" id="IPR001304">
    <property type="entry name" value="C-type_lectin-like"/>
</dbReference>
<dbReference type="CDD" id="cd00037">
    <property type="entry name" value="CLECT"/>
    <property type="match status" value="1"/>
</dbReference>
<dbReference type="EMBL" id="JARBDR010000918">
    <property type="protein sequence ID" value="KAJ8301075.1"/>
    <property type="molecule type" value="Genomic_DNA"/>
</dbReference>
<dbReference type="Pfam" id="PF00059">
    <property type="entry name" value="Lectin_C"/>
    <property type="match status" value="1"/>
</dbReference>
<evidence type="ECO:0000259" key="2">
    <source>
        <dbReference type="PROSITE" id="PS50041"/>
    </source>
</evidence>
<proteinExistence type="predicted"/>
<dbReference type="InterPro" id="IPR050111">
    <property type="entry name" value="C-type_lectin/snaclec_domain"/>
</dbReference>
<feature type="domain" description="C-type lectin" evidence="2">
    <location>
        <begin position="15"/>
        <end position="131"/>
    </location>
</feature>
<evidence type="ECO:0000256" key="1">
    <source>
        <dbReference type="ARBA" id="ARBA00023157"/>
    </source>
</evidence>
<dbReference type="SMART" id="SM00034">
    <property type="entry name" value="CLECT"/>
    <property type="match status" value="1"/>
</dbReference>
<dbReference type="InterPro" id="IPR016187">
    <property type="entry name" value="CTDL_fold"/>
</dbReference>
<dbReference type="InterPro" id="IPR018378">
    <property type="entry name" value="C-type_lectin_CS"/>
</dbReference>
<organism evidence="3 4">
    <name type="scientific">Tegillarca granosa</name>
    <name type="common">Malaysian cockle</name>
    <name type="synonym">Anadara granosa</name>
    <dbReference type="NCBI Taxonomy" id="220873"/>
    <lineage>
        <taxon>Eukaryota</taxon>
        <taxon>Metazoa</taxon>
        <taxon>Spiralia</taxon>
        <taxon>Lophotrochozoa</taxon>
        <taxon>Mollusca</taxon>
        <taxon>Bivalvia</taxon>
        <taxon>Autobranchia</taxon>
        <taxon>Pteriomorphia</taxon>
        <taxon>Arcoida</taxon>
        <taxon>Arcoidea</taxon>
        <taxon>Arcidae</taxon>
        <taxon>Tegillarca</taxon>
    </lineage>
</organism>
<dbReference type="PROSITE" id="PS50041">
    <property type="entry name" value="C_TYPE_LECTIN_2"/>
    <property type="match status" value="1"/>
</dbReference>
<dbReference type="SUPFAM" id="SSF56436">
    <property type="entry name" value="C-type lectin-like"/>
    <property type="match status" value="1"/>
</dbReference>
<name>A0ABQ9EC42_TEGGR</name>
<reference evidence="3 4" key="1">
    <citation type="submission" date="2022-12" db="EMBL/GenBank/DDBJ databases">
        <title>Chromosome-level genome of Tegillarca granosa.</title>
        <authorList>
            <person name="Kim J."/>
        </authorList>
    </citation>
    <scope>NUCLEOTIDE SEQUENCE [LARGE SCALE GENOMIC DNA]</scope>
    <source>
        <strain evidence="3">Teg-2019</strain>
        <tissue evidence="3">Adductor muscle</tissue>
    </source>
</reference>
<keyword evidence="4" id="KW-1185">Reference proteome</keyword>
<evidence type="ECO:0000313" key="3">
    <source>
        <dbReference type="EMBL" id="KAJ8301075.1"/>
    </source>
</evidence>
<gene>
    <name evidence="3" type="ORF">KUTeg_020062</name>
</gene>
<protein>
    <recommendedName>
        <fullName evidence="2">C-type lectin domain-containing protein</fullName>
    </recommendedName>
</protein>
<keyword evidence="1" id="KW-1015">Disulfide bond</keyword>
<dbReference type="InterPro" id="IPR016186">
    <property type="entry name" value="C-type_lectin-like/link_sf"/>
</dbReference>
<dbReference type="PROSITE" id="PS00615">
    <property type="entry name" value="C_TYPE_LECTIN_1"/>
    <property type="match status" value="1"/>
</dbReference>